<dbReference type="InterPro" id="IPR013083">
    <property type="entry name" value="Znf_RING/FYVE/PHD"/>
</dbReference>
<evidence type="ECO:0000256" key="3">
    <source>
        <dbReference type="ARBA" id="ARBA00022833"/>
    </source>
</evidence>
<reference evidence="8 9" key="1">
    <citation type="submission" date="2020-07" db="EMBL/GenBank/DDBJ databases">
        <title>The yeast mating-type switching endonuclease HO is a domesticated member of an unorthodox homing genetic element family.</title>
        <authorList>
            <person name="Coughlan A.Y."/>
            <person name="Lombardi L."/>
            <person name="Braun-Galleani S."/>
            <person name="Martos A.R."/>
            <person name="Galeote V."/>
            <person name="Bigey F."/>
            <person name="Dequin S."/>
            <person name="Byrne K.P."/>
            <person name="Wolfe K.H."/>
        </authorList>
    </citation>
    <scope>NUCLEOTIDE SEQUENCE [LARGE SCALE GENOMIC DNA]</scope>
    <source>
        <strain evidence="8 9">NRRL Y-6702</strain>
    </source>
</reference>
<dbReference type="PROSITE" id="PS50178">
    <property type="entry name" value="ZF_FYVE"/>
    <property type="match status" value="2"/>
</dbReference>
<dbReference type="RefSeq" id="XP_037143718.1">
    <property type="nucleotide sequence ID" value="XM_037287823.1"/>
</dbReference>
<feature type="domain" description="FYVE-type" evidence="7">
    <location>
        <begin position="233"/>
        <end position="313"/>
    </location>
</feature>
<dbReference type="GO" id="GO:0098588">
    <property type="term" value="C:bounding membrane of organelle"/>
    <property type="evidence" value="ECO:0007669"/>
    <property type="project" value="UniProtKB-ARBA"/>
</dbReference>
<dbReference type="PANTHER" id="PTHR13510:SF44">
    <property type="entry name" value="RABENOSYN-5"/>
    <property type="match status" value="1"/>
</dbReference>
<dbReference type="EMBL" id="CP058606">
    <property type="protein sequence ID" value="QLG71990.1"/>
    <property type="molecule type" value="Genomic_DNA"/>
</dbReference>
<dbReference type="Pfam" id="PF01363">
    <property type="entry name" value="FYVE"/>
    <property type="match status" value="1"/>
</dbReference>
<evidence type="ECO:0000256" key="1">
    <source>
        <dbReference type="ARBA" id="ARBA00022723"/>
    </source>
</evidence>
<evidence type="ECO:0000256" key="4">
    <source>
        <dbReference type="PROSITE-ProRule" id="PRU00042"/>
    </source>
</evidence>
<protein>
    <recommendedName>
        <fullName evidence="10">FYVE-type domain-containing protein</fullName>
    </recommendedName>
</protein>
<dbReference type="InterPro" id="IPR021565">
    <property type="entry name" value="Rbsn_Rab-bd"/>
</dbReference>
<dbReference type="PROSITE" id="PS00028">
    <property type="entry name" value="ZINC_FINGER_C2H2_1"/>
    <property type="match status" value="1"/>
</dbReference>
<dbReference type="SMART" id="SM00355">
    <property type="entry name" value="ZnF_C2H2"/>
    <property type="match status" value="1"/>
</dbReference>
<evidence type="ECO:0008006" key="10">
    <source>
        <dbReference type="Google" id="ProtNLM"/>
    </source>
</evidence>
<dbReference type="GO" id="GO:0008270">
    <property type="term" value="F:zinc ion binding"/>
    <property type="evidence" value="ECO:0007669"/>
    <property type="project" value="UniProtKB-KW"/>
</dbReference>
<proteinExistence type="predicted"/>
<keyword evidence="9" id="KW-1185">Reference proteome</keyword>
<dbReference type="InterPro" id="IPR013087">
    <property type="entry name" value="Znf_C2H2_type"/>
</dbReference>
<sequence length="527" mass="60455">MESEVLSEGHRPVRNNELECPVCSKTFDNLGQLNHHLDFDHGFDGDESKGGNGTSSGKFISQGEESLEADNKRVRHQNKLMIRNHWKKPSPEHQNCHVCKRPLNQINGCINCRKCGELFCKMDCRNVMRLNANAEYDPLNGRWVNCCYQCFIRRDGYNDYGSVVDLIDQFKTLRHKKNEDKKLMQLQLENRLVLLIDGISRILKKNGNGVFMSYRVSKEISLLERTVTAWKDDRAALNCPICSQSFGLTLRKHHCRLCGSIVCDNKTTNCSNQVPLAYLANAATDLPFKEFNPQTVDKDYSIRICSQCIHILYVGRKFRRDIEQPASILLARCESIYNLSQVISNIWPLLNSRLEEIENAQKQNASPNPALIAEATKLRKKLLRAVESYNILTRQISSMSPRNAAQKKIQQSFQIASSIFITEKILKLKSIPIISPRVNENRGSNESTPEVQKLSDIVFNDLTIKEIKVCREELMVLKEQKFLVESMIENAKKQRKFDEIAVLDRNLLELKGKIEEIQNRLGEQGFH</sequence>
<dbReference type="InterPro" id="IPR036531">
    <property type="entry name" value="Rbsn_Rab-bd_sf"/>
</dbReference>
<dbReference type="InterPro" id="IPR017455">
    <property type="entry name" value="Znf_FYVE-rel"/>
</dbReference>
<evidence type="ECO:0000256" key="2">
    <source>
        <dbReference type="ARBA" id="ARBA00022771"/>
    </source>
</evidence>
<dbReference type="CDD" id="cd15761">
    <property type="entry name" value="FYVE1_Vac1p_like"/>
    <property type="match status" value="1"/>
</dbReference>
<dbReference type="GO" id="GO:0032266">
    <property type="term" value="F:phosphatidylinositol-3-phosphate binding"/>
    <property type="evidence" value="ECO:0007669"/>
    <property type="project" value="UniProtKB-ARBA"/>
</dbReference>
<dbReference type="SUPFAM" id="SSF57903">
    <property type="entry name" value="FYVE/PHD zinc finger"/>
    <property type="match status" value="2"/>
</dbReference>
<keyword evidence="1" id="KW-0479">Metal-binding</keyword>
<dbReference type="KEGG" id="zmk:HG535_0C03430"/>
<dbReference type="Gene3D" id="4.10.860.20">
    <property type="entry name" value="Rabenosyn, Rab binding domain"/>
    <property type="match status" value="1"/>
</dbReference>
<keyword evidence="3" id="KW-0862">Zinc</keyword>
<dbReference type="AlphaFoldDB" id="A0A7H9B034"/>
<evidence type="ECO:0000313" key="9">
    <source>
        <dbReference type="Proteomes" id="UP000509704"/>
    </source>
</evidence>
<name>A0A7H9B034_ZYGMR</name>
<dbReference type="PANTHER" id="PTHR13510">
    <property type="entry name" value="FYVE-FINGER-CONTAINING RAB5 EFFECTOR PROTEIN RABENOSYN-5-RELATED"/>
    <property type="match status" value="1"/>
</dbReference>
<evidence type="ECO:0000259" key="7">
    <source>
        <dbReference type="PROSITE" id="PS50178"/>
    </source>
</evidence>
<dbReference type="InterPro" id="IPR052727">
    <property type="entry name" value="Rab4/Rab5_effector"/>
</dbReference>
<dbReference type="GeneID" id="59235688"/>
<dbReference type="OrthoDB" id="166134at2759"/>
<evidence type="ECO:0000259" key="6">
    <source>
        <dbReference type="PROSITE" id="PS50157"/>
    </source>
</evidence>
<evidence type="ECO:0000256" key="5">
    <source>
        <dbReference type="SAM" id="MobiDB-lite"/>
    </source>
</evidence>
<dbReference type="Pfam" id="PF11464">
    <property type="entry name" value="Rbsn"/>
    <property type="match status" value="1"/>
</dbReference>
<dbReference type="Proteomes" id="UP000509704">
    <property type="component" value="Chromosome 3"/>
</dbReference>
<keyword evidence="2 4" id="KW-0863">Zinc-finger</keyword>
<feature type="region of interest" description="Disordered" evidence="5">
    <location>
        <begin position="42"/>
        <end position="70"/>
    </location>
</feature>
<dbReference type="InterPro" id="IPR011011">
    <property type="entry name" value="Znf_FYVE_PHD"/>
</dbReference>
<feature type="domain" description="FYVE-type" evidence="7">
    <location>
        <begin position="90"/>
        <end position="155"/>
    </location>
</feature>
<feature type="domain" description="C2H2-type" evidence="6">
    <location>
        <begin position="18"/>
        <end position="41"/>
    </location>
</feature>
<organism evidence="8 9">
    <name type="scientific">Zygotorulaspora mrakii</name>
    <name type="common">Zygosaccharomyces mrakii</name>
    <dbReference type="NCBI Taxonomy" id="42260"/>
    <lineage>
        <taxon>Eukaryota</taxon>
        <taxon>Fungi</taxon>
        <taxon>Dikarya</taxon>
        <taxon>Ascomycota</taxon>
        <taxon>Saccharomycotina</taxon>
        <taxon>Saccharomycetes</taxon>
        <taxon>Saccharomycetales</taxon>
        <taxon>Saccharomycetaceae</taxon>
        <taxon>Zygotorulaspora</taxon>
    </lineage>
</organism>
<dbReference type="InterPro" id="IPR000306">
    <property type="entry name" value="Znf_FYVE"/>
</dbReference>
<dbReference type="Gene3D" id="3.30.40.10">
    <property type="entry name" value="Zinc/RING finger domain, C3HC4 (zinc finger)"/>
    <property type="match status" value="2"/>
</dbReference>
<dbReference type="SMART" id="SM00064">
    <property type="entry name" value="FYVE"/>
    <property type="match status" value="2"/>
</dbReference>
<dbReference type="SUPFAM" id="SSF140125">
    <property type="entry name" value="Rabenosyn-5 Rab-binding domain-like"/>
    <property type="match status" value="1"/>
</dbReference>
<accession>A0A7H9B034</accession>
<dbReference type="PROSITE" id="PS50157">
    <property type="entry name" value="ZINC_FINGER_C2H2_2"/>
    <property type="match status" value="1"/>
</dbReference>
<dbReference type="CDD" id="cd15737">
    <property type="entry name" value="FYVE2_Vac1p_like"/>
    <property type="match status" value="1"/>
</dbReference>
<gene>
    <name evidence="8" type="ORF">HG535_0C03430</name>
</gene>
<evidence type="ECO:0000313" key="8">
    <source>
        <dbReference type="EMBL" id="QLG71990.1"/>
    </source>
</evidence>